<name>A0ACD0P3E2_9BASI</name>
<accession>A0ACD0P3E2</accession>
<sequence>MVHPSPPPSLPVAHAHSGNSGFGIPVSRRFPDHTHGPGKGGSALPVIGGSGARVPTQFLDGQGGFQSSKAIPEARYVHSGQPVPTIDLVTQGSENSRRHSQPNGNTSNTIDLTGDDDDDDDDDDEPVLVGSKSADSGDVVVDEQRSNALVCMGLIHAVVLCMYGLPEPLTFKGNYDSEPPEDPAYQKSNWPMATSFWSEKGYRPVLLTTDPPQAHARLLPNSWLLGNGGQKPQEIKVSVVLPPLAAYPTLTPDQARNIPPKIMSPFGSLGEKYNTVLEPLLQRKLIRCEARCRVASLGRSNNFLHQVELLVFARRPDMALISERLSSGGIQLDRPSAFNPSDYPGQPEYSNPHNPPAGGYQSRSYHGSIYHGSGFGTVLQTKEMTDQERKKQVDSVYASLRSGDDLEMIEPGKLIRTKLFPHQKQALSFLLAREKERSFDEAPAAKQGDDHKPSMDGADSKGKAKEEDLDAGTVSLWKAVRSSNGRIRYYTNVVTQADSYERPTICRGAILADDMGLGKTITVISLIALTLADARAFGQSDLVPHDRQSKVHTTSGLSKKGDQDDDSDEGISVSVFGAPPPAKKARGSAKGKKGTKARKAIEAIRRKHLEIRSRATLIVCPLSVVSNWEDQIKEHWSSQSQPSIYVYHGPSRLTNTIALADYDIVLTTYSTLGTEFANQRTWVEDSKGGPDGKASEQNSDNSSEDDDGIMLVDGNGIPLEESSKKKKAKRKRKFDPAREAPNTLQRIEWFRIVLDEAHVIKEASTWQSRAVCNLSAERRISLTGTPIQNRMDDLYSQIKFLRLDPFTDRSVWNLYCGHKEKPNTLLRAKKAQANNSEPLDTMALARVQTIMKFLTLRRTKETKMPSGKPILSLPPKYSRVMMLDFEESEKAKYQTLHSRYKEDFEEMMQQDTVTANYATILHEILNLRLSCDHPSLVDVSKDARRKMGGGQGDLSAAITLDGLSRERAVELFNIFSESEMAICTECQLDLSRCFGGERGSALGADELEGALRAVEDRPPKGKTSVGKCGGTTPSTSKSGGSASATGVHSPIDAGSSNVRPIVTRCQHFFCSSCFRNRINVPGLPEMWPPKSQDVASCPSCNFSLHLAVDAVQIEEADLDDREAVEDSNAESDKEDFDWDDYLSGYRKPKAEGSEGSVPSLSSSSARKVEKTSAELASLHGRTDLSSKIRALLLDLIPFSKCNPYSRLFDPDAPRLEQVATVQEAGKPKPTEPVVVIQQAPSNLKSGLMKSDEGIDQEEYLPIKSVVFSQWTRMLDRIEKSLKKTGIKSVRLDGSMRRNERGVALDRFKSEPDVEVLLVSLRAGGFGLNLVTACRAYLMDPYWNPAVENQGLDRVHRMGQLRPVITTKYIMKHSIEENMVSLSPSLTLFQSNQELIPPQNVRMPKKN</sequence>
<protein>
    <submittedName>
        <fullName evidence="1">Uncharacterized protein</fullName>
    </submittedName>
</protein>
<dbReference type="Proteomes" id="UP000245626">
    <property type="component" value="Unassembled WGS sequence"/>
</dbReference>
<reference evidence="1 2" key="1">
    <citation type="journal article" date="2018" name="Mol. Biol. Evol.">
        <title>Broad Genomic Sampling Reveals a Smut Pathogenic Ancestry of the Fungal Clade Ustilaginomycotina.</title>
        <authorList>
            <person name="Kijpornyongpan T."/>
            <person name="Mondo S.J."/>
            <person name="Barry K."/>
            <person name="Sandor L."/>
            <person name="Lee J."/>
            <person name="Lipzen A."/>
            <person name="Pangilinan J."/>
            <person name="LaButti K."/>
            <person name="Hainaut M."/>
            <person name="Henrissat B."/>
            <person name="Grigoriev I.V."/>
            <person name="Spatafora J.W."/>
            <person name="Aime M.C."/>
        </authorList>
    </citation>
    <scope>NUCLEOTIDE SEQUENCE [LARGE SCALE GENOMIC DNA]</scope>
    <source>
        <strain evidence="1 2">SA 807</strain>
    </source>
</reference>
<gene>
    <name evidence="1" type="ORF">IE53DRAFT_311733</name>
</gene>
<proteinExistence type="predicted"/>
<evidence type="ECO:0000313" key="1">
    <source>
        <dbReference type="EMBL" id="PWN52623.1"/>
    </source>
</evidence>
<keyword evidence="2" id="KW-1185">Reference proteome</keyword>
<organism evidence="1 2">
    <name type="scientific">Violaceomyces palustris</name>
    <dbReference type="NCBI Taxonomy" id="1673888"/>
    <lineage>
        <taxon>Eukaryota</taxon>
        <taxon>Fungi</taxon>
        <taxon>Dikarya</taxon>
        <taxon>Basidiomycota</taxon>
        <taxon>Ustilaginomycotina</taxon>
        <taxon>Ustilaginomycetes</taxon>
        <taxon>Violaceomycetales</taxon>
        <taxon>Violaceomycetaceae</taxon>
        <taxon>Violaceomyces</taxon>
    </lineage>
</organism>
<dbReference type="EMBL" id="KZ819766">
    <property type="protein sequence ID" value="PWN52623.1"/>
    <property type="molecule type" value="Genomic_DNA"/>
</dbReference>
<evidence type="ECO:0000313" key="2">
    <source>
        <dbReference type="Proteomes" id="UP000245626"/>
    </source>
</evidence>